<dbReference type="Proteomes" id="UP001163321">
    <property type="component" value="Chromosome 2"/>
</dbReference>
<protein>
    <submittedName>
        <fullName evidence="1">Uncharacterized protein</fullName>
    </submittedName>
</protein>
<comment type="caution">
    <text evidence="1">The sequence shown here is derived from an EMBL/GenBank/DDBJ whole genome shotgun (WGS) entry which is preliminary data.</text>
</comment>
<evidence type="ECO:0000313" key="2">
    <source>
        <dbReference type="Proteomes" id="UP001163321"/>
    </source>
</evidence>
<evidence type="ECO:0000313" key="1">
    <source>
        <dbReference type="EMBL" id="KAI9916923.1"/>
    </source>
</evidence>
<organism evidence="1 2">
    <name type="scientific">Peronosclerospora sorghi</name>
    <dbReference type="NCBI Taxonomy" id="230839"/>
    <lineage>
        <taxon>Eukaryota</taxon>
        <taxon>Sar</taxon>
        <taxon>Stramenopiles</taxon>
        <taxon>Oomycota</taxon>
        <taxon>Peronosporomycetes</taxon>
        <taxon>Peronosporales</taxon>
        <taxon>Peronosporaceae</taxon>
        <taxon>Peronosclerospora</taxon>
    </lineage>
</organism>
<sequence>MTLSMISLLDFSLTLFKAGDEIIPMSYVCQMLFFFFPTSFIFRFTMPLDYQFWLAMKLSFV</sequence>
<dbReference type="EMBL" id="CM047581">
    <property type="protein sequence ID" value="KAI9916923.1"/>
    <property type="molecule type" value="Genomic_DNA"/>
</dbReference>
<gene>
    <name evidence="1" type="ORF">PsorP6_017133</name>
</gene>
<proteinExistence type="predicted"/>
<reference evidence="1 2" key="1">
    <citation type="journal article" date="2022" name="bioRxiv">
        <title>The genome of the oomycete Peronosclerospora sorghi, a cosmopolitan pathogen of maize and sorghum, is inflated with dispersed pseudogenes.</title>
        <authorList>
            <person name="Fletcher K."/>
            <person name="Martin F."/>
            <person name="Isakeit T."/>
            <person name="Cavanaugh K."/>
            <person name="Magill C."/>
            <person name="Michelmore R."/>
        </authorList>
    </citation>
    <scope>NUCLEOTIDE SEQUENCE [LARGE SCALE GENOMIC DNA]</scope>
    <source>
        <strain evidence="1">P6</strain>
    </source>
</reference>
<name>A0ACC0WG62_9STRA</name>
<keyword evidence="2" id="KW-1185">Reference proteome</keyword>
<accession>A0ACC0WG62</accession>